<dbReference type="RefSeq" id="WP_179632551.1">
    <property type="nucleotide sequence ID" value="NZ_JACCFH010000001.1"/>
</dbReference>
<comment type="caution">
    <text evidence="4">The sequence shown here is derived from an EMBL/GenBank/DDBJ whole genome shotgun (WGS) entry which is preliminary data.</text>
</comment>
<protein>
    <submittedName>
        <fullName evidence="4">Glycolate oxidase FAD binding subunit</fullName>
    </submittedName>
</protein>
<dbReference type="PANTHER" id="PTHR11748">
    <property type="entry name" value="D-LACTATE DEHYDROGENASE"/>
    <property type="match status" value="1"/>
</dbReference>
<dbReference type="InterPro" id="IPR016164">
    <property type="entry name" value="FAD-linked_Oxase-like_C"/>
</dbReference>
<dbReference type="InterPro" id="IPR016166">
    <property type="entry name" value="FAD-bd_PCMH"/>
</dbReference>
<dbReference type="Pfam" id="PF01565">
    <property type="entry name" value="FAD_binding_4"/>
    <property type="match status" value="1"/>
</dbReference>
<gene>
    <name evidence="4" type="ORF">BDD16_000556</name>
</gene>
<dbReference type="EMBL" id="JACCFH010000001">
    <property type="protein sequence ID" value="NYG31570.1"/>
    <property type="molecule type" value="Genomic_DNA"/>
</dbReference>
<dbReference type="NCBIfam" id="NF008439">
    <property type="entry name" value="PRK11282.1"/>
    <property type="match status" value="1"/>
</dbReference>
<dbReference type="GO" id="GO:0071949">
    <property type="term" value="F:FAD binding"/>
    <property type="evidence" value="ECO:0007669"/>
    <property type="project" value="InterPro"/>
</dbReference>
<dbReference type="PANTHER" id="PTHR11748:SF103">
    <property type="entry name" value="GLYCOLATE OXIDASE SUBUNIT GLCE"/>
    <property type="match status" value="1"/>
</dbReference>
<keyword evidence="2" id="KW-0274">FAD</keyword>
<dbReference type="PROSITE" id="PS51387">
    <property type="entry name" value="FAD_PCMH"/>
    <property type="match status" value="1"/>
</dbReference>
<dbReference type="SUPFAM" id="SSF56176">
    <property type="entry name" value="FAD-binding/transporter-associated domain-like"/>
    <property type="match status" value="1"/>
</dbReference>
<dbReference type="InterPro" id="IPR006094">
    <property type="entry name" value="Oxid_FAD_bind_N"/>
</dbReference>
<dbReference type="InterPro" id="IPR036318">
    <property type="entry name" value="FAD-bd_PCMH-like_sf"/>
</dbReference>
<keyword evidence="5" id="KW-1185">Reference proteome</keyword>
<feature type="domain" description="FAD-binding PCMH-type" evidence="3">
    <location>
        <begin position="1"/>
        <end position="176"/>
    </location>
</feature>
<evidence type="ECO:0000256" key="1">
    <source>
        <dbReference type="ARBA" id="ARBA00022630"/>
    </source>
</evidence>
<dbReference type="InterPro" id="IPR016169">
    <property type="entry name" value="FAD-bd_PCMH_sub2"/>
</dbReference>
<accession>A0A7Y9QUF0</accession>
<dbReference type="AlphaFoldDB" id="A0A7Y9QUF0"/>
<dbReference type="GO" id="GO:0003824">
    <property type="term" value="F:catalytic activity"/>
    <property type="evidence" value="ECO:0007669"/>
    <property type="project" value="InterPro"/>
</dbReference>
<proteinExistence type="predicted"/>
<evidence type="ECO:0000259" key="3">
    <source>
        <dbReference type="PROSITE" id="PS51387"/>
    </source>
</evidence>
<evidence type="ECO:0000313" key="4">
    <source>
        <dbReference type="EMBL" id="NYG31570.1"/>
    </source>
</evidence>
<dbReference type="SUPFAM" id="SSF55103">
    <property type="entry name" value="FAD-linked oxidases, C-terminal domain"/>
    <property type="match status" value="1"/>
</dbReference>
<dbReference type="Proteomes" id="UP000518288">
    <property type="component" value="Unassembled WGS sequence"/>
</dbReference>
<organism evidence="4 5">
    <name type="scientific">Sphaerotilus montanus</name>
    <dbReference type="NCBI Taxonomy" id="522889"/>
    <lineage>
        <taxon>Bacteria</taxon>
        <taxon>Pseudomonadati</taxon>
        <taxon>Pseudomonadota</taxon>
        <taxon>Betaproteobacteria</taxon>
        <taxon>Burkholderiales</taxon>
        <taxon>Sphaerotilaceae</taxon>
        <taxon>Sphaerotilus</taxon>
    </lineage>
</organism>
<dbReference type="Gene3D" id="3.30.465.10">
    <property type="match status" value="1"/>
</dbReference>
<keyword evidence="1" id="KW-0285">Flavoprotein</keyword>
<evidence type="ECO:0000313" key="5">
    <source>
        <dbReference type="Proteomes" id="UP000518288"/>
    </source>
</evidence>
<reference evidence="4 5" key="1">
    <citation type="submission" date="2020-07" db="EMBL/GenBank/DDBJ databases">
        <title>Genomic Encyclopedia of Archaeal and Bacterial Type Strains, Phase II (KMG-II): from individual species to whole genera.</title>
        <authorList>
            <person name="Goeker M."/>
        </authorList>
    </citation>
    <scope>NUCLEOTIDE SEQUENCE [LARGE SCALE GENOMIC DNA]</scope>
    <source>
        <strain evidence="4 5">DSM 21226</strain>
    </source>
</reference>
<name>A0A7Y9QUF0_9BURK</name>
<evidence type="ECO:0000256" key="2">
    <source>
        <dbReference type="ARBA" id="ARBA00022827"/>
    </source>
</evidence>
<sequence length="362" mass="38235">MDMDDDALQSLRAQILDAAATRTPLDLRGHGSKAAWRPAPARADAQVLDVTPLAGISAYEPTELVVTVRAGTPLAELEAVLAEQGQFLAFEPPRLGGRGTVGGMVASGLAGPSRASVGSVRDFVLGATMLNGRGELLSFGGQVMKNVAGYDVSRLLAGSWGTLGVLCDVSLKVLPRPIATATLRFALSAPEALAKLTTWSRQPLPLNASMWHEGVLLLRLSGAQAAVDAARHSLGGEWLDDAVAGPLWDRLRDRTHALWAFAAQGLPAGHRLWRLSVAPHAPMLRLRGEGLIEWHGGQRWLLSDEPVDAVRAAAVQAGGHAECHVGAAPGEPRTAPLSPVLARLNQQVCASFDPHGLFHHAH</sequence>